<feature type="compositionally biased region" description="Low complexity" evidence="2">
    <location>
        <begin position="291"/>
        <end position="304"/>
    </location>
</feature>
<keyword evidence="3" id="KW-0812">Transmembrane</keyword>
<reference evidence="5 6" key="1">
    <citation type="submission" date="2018-04" db="EMBL/GenBank/DDBJ databases">
        <authorList>
            <person name="Go L.Y."/>
            <person name="Mitchell J.A."/>
        </authorList>
    </citation>
    <scope>NUCLEOTIDE SEQUENCE [LARGE SCALE GENOMIC DNA]</scope>
    <source>
        <strain evidence="5 6">TPD7010</strain>
    </source>
</reference>
<dbReference type="AlphaFoldDB" id="A0A2T7VPL2"/>
<gene>
    <name evidence="5" type="ORF">DC432_15740</name>
</gene>
<dbReference type="EMBL" id="QDFT01000082">
    <property type="protein sequence ID" value="PVE58774.1"/>
    <property type="molecule type" value="Genomic_DNA"/>
</dbReference>
<dbReference type="Proteomes" id="UP000244649">
    <property type="component" value="Unassembled WGS sequence"/>
</dbReference>
<feature type="region of interest" description="Disordered" evidence="2">
    <location>
        <begin position="213"/>
        <end position="247"/>
    </location>
</feature>
<evidence type="ECO:0000256" key="2">
    <source>
        <dbReference type="SAM" id="MobiDB-lite"/>
    </source>
</evidence>
<evidence type="ECO:0000256" key="1">
    <source>
        <dbReference type="ARBA" id="ARBA00022553"/>
    </source>
</evidence>
<feature type="transmembrane region" description="Helical" evidence="3">
    <location>
        <begin position="12"/>
        <end position="33"/>
    </location>
</feature>
<dbReference type="PROSITE" id="PS50006">
    <property type="entry name" value="FHA_DOMAIN"/>
    <property type="match status" value="1"/>
</dbReference>
<dbReference type="Pfam" id="PF00498">
    <property type="entry name" value="FHA"/>
    <property type="match status" value="1"/>
</dbReference>
<evidence type="ECO:0000313" key="5">
    <source>
        <dbReference type="EMBL" id="PVE58774.1"/>
    </source>
</evidence>
<protein>
    <recommendedName>
        <fullName evidence="4">FHA domain-containing protein</fullName>
    </recommendedName>
</protein>
<feature type="compositionally biased region" description="Low complexity" evidence="2">
    <location>
        <begin position="213"/>
        <end position="224"/>
    </location>
</feature>
<dbReference type="InterPro" id="IPR008984">
    <property type="entry name" value="SMAD_FHA_dom_sf"/>
</dbReference>
<dbReference type="InterPro" id="IPR043739">
    <property type="entry name" value="DUF5684"/>
</dbReference>
<dbReference type="RefSeq" id="WP_116538646.1">
    <property type="nucleotide sequence ID" value="NZ_QDFT01000082.1"/>
</dbReference>
<sequence length="535" mass="56166">MTESTMVVLQATSFALVVVLYVWFALALAAVFAKMGEPAWKAWVPVYNVATILRLGGFSPWLVLLNIVPIFGLIAFVAVYIVAVHRITTSFGAGAGMTVVGALFPIVWASILGWGSARWEGGIRRSEAPDEESAPVRRGRDFDGPYVPLIGGWTPGPAVSSEPSDVARSHDAASGLDDLGFASERAEDRADQRPAAVSEPVVLPFAAPTGSLADAVPSASDWAPPADPRPVTPRDDVAPAPAAAPPTASVFDVLDALRDRSPAEEAQPAPAAPEPAVESEPATRALPVTPPTAADAPSWSAPAPVREAHNAPQAAADTDGSAEVVAPWITPPRRTTAADAPIADVPLTRPAPEPAVAPRAPLSSPGDEFPELSEAVSAVSENPDAGSPRSARTSVSSLYTQPEVPPVAEDDFDALDRTVVTRRKRIPWALVPPTGGPVDLTSPVVILGRRPSPDPTFPDAQLVAISDETRTVSKTHARLELRGDTWYVTDLDSTNGVLFATLMGTEVEAPPGEEIEAGERFFLGDAEVRLARSEA</sequence>
<proteinExistence type="predicted"/>
<accession>A0A2T7VPL2</accession>
<dbReference type="Pfam" id="PF18936">
    <property type="entry name" value="DUF5684"/>
    <property type="match status" value="1"/>
</dbReference>
<evidence type="ECO:0000259" key="4">
    <source>
        <dbReference type="PROSITE" id="PS50006"/>
    </source>
</evidence>
<evidence type="ECO:0000313" key="6">
    <source>
        <dbReference type="Proteomes" id="UP000244649"/>
    </source>
</evidence>
<dbReference type="CDD" id="cd00060">
    <property type="entry name" value="FHA"/>
    <property type="match status" value="1"/>
</dbReference>
<feature type="compositionally biased region" description="Low complexity" evidence="2">
    <location>
        <begin position="238"/>
        <end position="247"/>
    </location>
</feature>
<feature type="transmembrane region" description="Helical" evidence="3">
    <location>
        <begin position="61"/>
        <end position="83"/>
    </location>
</feature>
<feature type="domain" description="FHA" evidence="4">
    <location>
        <begin position="445"/>
        <end position="499"/>
    </location>
</feature>
<dbReference type="SUPFAM" id="SSF49879">
    <property type="entry name" value="SMAD/FHA domain"/>
    <property type="match status" value="1"/>
</dbReference>
<keyword evidence="3" id="KW-0472">Membrane</keyword>
<feature type="region of interest" description="Disordered" evidence="2">
    <location>
        <begin position="261"/>
        <end position="406"/>
    </location>
</feature>
<feature type="transmembrane region" description="Helical" evidence="3">
    <location>
        <begin position="95"/>
        <end position="115"/>
    </location>
</feature>
<keyword evidence="3" id="KW-1133">Transmembrane helix</keyword>
<feature type="compositionally biased region" description="Polar residues" evidence="2">
    <location>
        <begin position="390"/>
        <end position="400"/>
    </location>
</feature>
<feature type="compositionally biased region" description="Low complexity" evidence="2">
    <location>
        <begin position="264"/>
        <end position="282"/>
    </location>
</feature>
<name>A0A2T7VPL2_MICTE</name>
<organism evidence="5 6">
    <name type="scientific">Microbacterium testaceum</name>
    <name type="common">Aureobacterium testaceum</name>
    <name type="synonym">Brevibacterium testaceum</name>
    <dbReference type="NCBI Taxonomy" id="2033"/>
    <lineage>
        <taxon>Bacteria</taxon>
        <taxon>Bacillati</taxon>
        <taxon>Actinomycetota</taxon>
        <taxon>Actinomycetes</taxon>
        <taxon>Micrococcales</taxon>
        <taxon>Microbacteriaceae</taxon>
        <taxon>Microbacterium</taxon>
    </lineage>
</organism>
<evidence type="ECO:0000256" key="3">
    <source>
        <dbReference type="SAM" id="Phobius"/>
    </source>
</evidence>
<comment type="caution">
    <text evidence="5">The sequence shown here is derived from an EMBL/GenBank/DDBJ whole genome shotgun (WGS) entry which is preliminary data.</text>
</comment>
<dbReference type="Gene3D" id="2.60.200.20">
    <property type="match status" value="1"/>
</dbReference>
<keyword evidence="1" id="KW-0597">Phosphoprotein</keyword>
<dbReference type="InterPro" id="IPR000253">
    <property type="entry name" value="FHA_dom"/>
</dbReference>